<dbReference type="SUPFAM" id="SSF46785">
    <property type="entry name" value="Winged helix' DNA-binding domain"/>
    <property type="match status" value="1"/>
</dbReference>
<name>A0A975PC91_9RHOB</name>
<dbReference type="InterPro" id="IPR058163">
    <property type="entry name" value="LysR-type_TF_proteobact-type"/>
</dbReference>
<proteinExistence type="inferred from homology"/>
<evidence type="ECO:0000256" key="4">
    <source>
        <dbReference type="ARBA" id="ARBA00023163"/>
    </source>
</evidence>
<keyword evidence="4" id="KW-0804">Transcription</keyword>
<keyword evidence="6" id="KW-0614">Plasmid</keyword>
<gene>
    <name evidence="6" type="ORF">KM031_18985</name>
</gene>
<dbReference type="GO" id="GO:0003700">
    <property type="term" value="F:DNA-binding transcription factor activity"/>
    <property type="evidence" value="ECO:0007669"/>
    <property type="project" value="InterPro"/>
</dbReference>
<sequence>MQAFEAFGRTGSVHLAARDLGVTPSAISQQLRTLEDSIGIALVSQEGRRVVMTPTARIYHDLISQGFDRLVRAQEFISSHRSTEELTVSGLPTLLQKWLNPIIHRFQAHGREPSIRIIATHQEADPQLMEQMFRLTYGGSAKRYPHSRLLFQDRCFPACSPDFLAAHPEAATPDGLAQVPLIGIDWSMDESIAPTWDDWFTLIGVTPAPRPKIAAVYSLTGLALEAAVSGQGVVLAQTAFAQNDLETGRLVRLSETSLEMQEGYHICWGNNALTRNFAREFLNWAILESKPRREGTLR</sequence>
<dbReference type="PROSITE" id="PS50931">
    <property type="entry name" value="HTH_LYSR"/>
    <property type="match status" value="1"/>
</dbReference>
<dbReference type="PANTHER" id="PTHR30537">
    <property type="entry name" value="HTH-TYPE TRANSCRIPTIONAL REGULATOR"/>
    <property type="match status" value="1"/>
</dbReference>
<dbReference type="AlphaFoldDB" id="A0A975PC91"/>
<dbReference type="GO" id="GO:0043565">
    <property type="term" value="F:sequence-specific DNA binding"/>
    <property type="evidence" value="ECO:0007669"/>
    <property type="project" value="TreeGrafter"/>
</dbReference>
<evidence type="ECO:0000313" key="6">
    <source>
        <dbReference type="EMBL" id="QWK92731.1"/>
    </source>
</evidence>
<dbReference type="Pfam" id="PF00126">
    <property type="entry name" value="HTH_1"/>
    <property type="match status" value="1"/>
</dbReference>
<keyword evidence="3" id="KW-0238">DNA-binding</keyword>
<keyword evidence="2" id="KW-0805">Transcription regulation</keyword>
<dbReference type="EMBL" id="CP076363">
    <property type="protein sequence ID" value="QWK92731.1"/>
    <property type="molecule type" value="Genomic_DNA"/>
</dbReference>
<dbReference type="RefSeq" id="WP_215505457.1">
    <property type="nucleotide sequence ID" value="NZ_JAVCWG010000005.1"/>
</dbReference>
<feature type="domain" description="HTH lysR-type" evidence="5">
    <location>
        <begin position="1"/>
        <end position="53"/>
    </location>
</feature>
<accession>A0A975PC91</accession>
<dbReference type="Pfam" id="PF03466">
    <property type="entry name" value="LysR_substrate"/>
    <property type="match status" value="1"/>
</dbReference>
<dbReference type="Gene3D" id="3.40.190.10">
    <property type="entry name" value="Periplasmic binding protein-like II"/>
    <property type="match status" value="2"/>
</dbReference>
<dbReference type="GO" id="GO:0006351">
    <property type="term" value="P:DNA-templated transcription"/>
    <property type="evidence" value="ECO:0007669"/>
    <property type="project" value="TreeGrafter"/>
</dbReference>
<comment type="similarity">
    <text evidence="1">Belongs to the LysR transcriptional regulatory family.</text>
</comment>
<dbReference type="KEGG" id="gfu:KM031_18985"/>
<evidence type="ECO:0000259" key="5">
    <source>
        <dbReference type="PROSITE" id="PS50931"/>
    </source>
</evidence>
<dbReference type="Gene3D" id="1.10.10.10">
    <property type="entry name" value="Winged helix-like DNA-binding domain superfamily/Winged helix DNA-binding domain"/>
    <property type="match status" value="1"/>
</dbReference>
<reference evidence="6" key="1">
    <citation type="submission" date="2021-06" db="EMBL/GenBank/DDBJ databases">
        <authorList>
            <person name="Lee C.-S."/>
            <person name="Jin L."/>
        </authorList>
    </citation>
    <scope>NUCLEOTIDE SEQUENCE</scope>
    <source>
        <strain evidence="6">Con5</strain>
        <plasmid evidence="6">p2</plasmid>
    </source>
</reference>
<evidence type="ECO:0000256" key="2">
    <source>
        <dbReference type="ARBA" id="ARBA00023015"/>
    </source>
</evidence>
<dbReference type="SUPFAM" id="SSF53850">
    <property type="entry name" value="Periplasmic binding protein-like II"/>
    <property type="match status" value="1"/>
</dbReference>
<evidence type="ECO:0000313" key="7">
    <source>
        <dbReference type="Proteomes" id="UP000679352"/>
    </source>
</evidence>
<keyword evidence="7" id="KW-1185">Reference proteome</keyword>
<dbReference type="InterPro" id="IPR005119">
    <property type="entry name" value="LysR_subst-bd"/>
</dbReference>
<protein>
    <submittedName>
        <fullName evidence="6">LysR family transcriptional regulator</fullName>
    </submittedName>
</protein>
<dbReference type="InterPro" id="IPR036388">
    <property type="entry name" value="WH-like_DNA-bd_sf"/>
</dbReference>
<organism evidence="6 7">
    <name type="scientific">Gemmobacter fulvus</name>
    <dbReference type="NCBI Taxonomy" id="2840474"/>
    <lineage>
        <taxon>Bacteria</taxon>
        <taxon>Pseudomonadati</taxon>
        <taxon>Pseudomonadota</taxon>
        <taxon>Alphaproteobacteria</taxon>
        <taxon>Rhodobacterales</taxon>
        <taxon>Paracoccaceae</taxon>
        <taxon>Gemmobacter</taxon>
    </lineage>
</organism>
<evidence type="ECO:0000256" key="3">
    <source>
        <dbReference type="ARBA" id="ARBA00023125"/>
    </source>
</evidence>
<dbReference type="Proteomes" id="UP000679352">
    <property type="component" value="Plasmid p2"/>
</dbReference>
<geneLocation type="plasmid" evidence="6 7">
    <name>p2</name>
</geneLocation>
<dbReference type="InterPro" id="IPR000847">
    <property type="entry name" value="LysR_HTH_N"/>
</dbReference>
<evidence type="ECO:0000256" key="1">
    <source>
        <dbReference type="ARBA" id="ARBA00009437"/>
    </source>
</evidence>
<dbReference type="InterPro" id="IPR036390">
    <property type="entry name" value="WH_DNA-bd_sf"/>
</dbReference>
<dbReference type="PANTHER" id="PTHR30537:SF79">
    <property type="entry name" value="TRANSCRIPTIONAL REGULATOR-RELATED"/>
    <property type="match status" value="1"/>
</dbReference>